<sequence length="78" mass="8812">MKYLDQKLCITEHEFFPFYCTRPKTVQINLWDCRISSTPTTASGEQALAKISIANVHGSDPWIFGLGKSAAYSLVRRC</sequence>
<reference evidence="1" key="1">
    <citation type="thesis" date="2020" institute="ProQuest LLC" country="789 East Eisenhower Parkway, Ann Arbor, MI, USA">
        <title>Comparative Genomics and Chromosome Evolution.</title>
        <authorList>
            <person name="Mudd A.B."/>
        </authorList>
    </citation>
    <scope>NUCLEOTIDE SEQUENCE</scope>
    <source>
        <strain evidence="1">237g6f4</strain>
        <tissue evidence="1">Blood</tissue>
    </source>
</reference>
<accession>A0AAV7C411</accession>
<protein>
    <submittedName>
        <fullName evidence="1">Uncharacterized protein</fullName>
    </submittedName>
</protein>
<keyword evidence="2" id="KW-1185">Reference proteome</keyword>
<dbReference type="EMBL" id="WNYA01000004">
    <property type="protein sequence ID" value="KAG8579420.1"/>
    <property type="molecule type" value="Genomic_DNA"/>
</dbReference>
<name>A0AAV7C411_ENGPU</name>
<proteinExistence type="predicted"/>
<organism evidence="1 2">
    <name type="scientific">Engystomops pustulosus</name>
    <name type="common">Tungara frog</name>
    <name type="synonym">Physalaemus pustulosus</name>
    <dbReference type="NCBI Taxonomy" id="76066"/>
    <lineage>
        <taxon>Eukaryota</taxon>
        <taxon>Metazoa</taxon>
        <taxon>Chordata</taxon>
        <taxon>Craniata</taxon>
        <taxon>Vertebrata</taxon>
        <taxon>Euteleostomi</taxon>
        <taxon>Amphibia</taxon>
        <taxon>Batrachia</taxon>
        <taxon>Anura</taxon>
        <taxon>Neobatrachia</taxon>
        <taxon>Hyloidea</taxon>
        <taxon>Leptodactylidae</taxon>
        <taxon>Leiuperinae</taxon>
        <taxon>Engystomops</taxon>
    </lineage>
</organism>
<dbReference type="AlphaFoldDB" id="A0AAV7C411"/>
<comment type="caution">
    <text evidence="1">The sequence shown here is derived from an EMBL/GenBank/DDBJ whole genome shotgun (WGS) entry which is preliminary data.</text>
</comment>
<gene>
    <name evidence="1" type="ORF">GDO81_010875</name>
</gene>
<evidence type="ECO:0000313" key="1">
    <source>
        <dbReference type="EMBL" id="KAG8579420.1"/>
    </source>
</evidence>
<evidence type="ECO:0000313" key="2">
    <source>
        <dbReference type="Proteomes" id="UP000824782"/>
    </source>
</evidence>
<dbReference type="Proteomes" id="UP000824782">
    <property type="component" value="Unassembled WGS sequence"/>
</dbReference>